<keyword evidence="3" id="KW-0106">Calcium</keyword>
<dbReference type="InterPro" id="IPR002048">
    <property type="entry name" value="EF_hand_dom"/>
</dbReference>
<dbReference type="InterPro" id="IPR050230">
    <property type="entry name" value="CALM/Myosin/TropC-like"/>
</dbReference>
<feature type="domain" description="EF-hand" evidence="4">
    <location>
        <begin position="136"/>
        <end position="171"/>
    </location>
</feature>
<feature type="domain" description="EF-hand" evidence="4">
    <location>
        <begin position="26"/>
        <end position="61"/>
    </location>
</feature>
<evidence type="ECO:0000313" key="6">
    <source>
        <dbReference type="RefSeq" id="XP_035686260.1"/>
    </source>
</evidence>
<dbReference type="SUPFAM" id="SSF47473">
    <property type="entry name" value="EF-hand"/>
    <property type="match status" value="1"/>
</dbReference>
<dbReference type="Pfam" id="PF13499">
    <property type="entry name" value="EF-hand_7"/>
    <property type="match status" value="2"/>
</dbReference>
<gene>
    <name evidence="6 7" type="primary">LOC118422677</name>
</gene>
<evidence type="ECO:0000259" key="4">
    <source>
        <dbReference type="PROSITE" id="PS50222"/>
    </source>
</evidence>
<feature type="domain" description="EF-hand" evidence="4">
    <location>
        <begin position="62"/>
        <end position="97"/>
    </location>
</feature>
<comment type="similarity">
    <text evidence="1">Belongs to the calmodulin family.</text>
</comment>
<dbReference type="PROSITE" id="PS50222">
    <property type="entry name" value="EF_HAND_2"/>
    <property type="match status" value="4"/>
</dbReference>
<dbReference type="PROSITE" id="PS00018">
    <property type="entry name" value="EF_HAND_1"/>
    <property type="match status" value="3"/>
</dbReference>
<dbReference type="CDD" id="cd00051">
    <property type="entry name" value="EFh"/>
    <property type="match status" value="2"/>
</dbReference>
<dbReference type="RefSeq" id="XP_035686260.1">
    <property type="nucleotide sequence ID" value="XM_035830367.1"/>
</dbReference>
<keyword evidence="2" id="KW-0677">Repeat</keyword>
<dbReference type="GeneID" id="118422677"/>
<dbReference type="Gene3D" id="1.10.238.10">
    <property type="entry name" value="EF-hand"/>
    <property type="match status" value="3"/>
</dbReference>
<dbReference type="GO" id="GO:0032036">
    <property type="term" value="F:myosin heavy chain binding"/>
    <property type="evidence" value="ECO:0000318"/>
    <property type="project" value="GO_Central"/>
</dbReference>
<feature type="domain" description="EF-hand" evidence="4">
    <location>
        <begin position="100"/>
        <end position="135"/>
    </location>
</feature>
<accession>A0A9J7LNM8</accession>
<dbReference type="PANTHER" id="PTHR23048">
    <property type="entry name" value="MYOSIN LIGHT CHAIN 1, 3"/>
    <property type="match status" value="1"/>
</dbReference>
<dbReference type="KEGG" id="bfo:118422677"/>
<name>A0A9J7LNM8_BRAFL</name>
<dbReference type="Proteomes" id="UP000001554">
    <property type="component" value="Chromosome 9"/>
</dbReference>
<dbReference type="GO" id="GO:0016460">
    <property type="term" value="C:myosin II complex"/>
    <property type="evidence" value="ECO:0000318"/>
    <property type="project" value="GO_Central"/>
</dbReference>
<keyword evidence="5" id="KW-1185">Reference proteome</keyword>
<dbReference type="PANTHER" id="PTHR23048:SF0">
    <property type="entry name" value="CALMODULIN LIKE 3"/>
    <property type="match status" value="1"/>
</dbReference>
<dbReference type="OMA" id="VKRMKSW"/>
<dbReference type="GO" id="GO:0005737">
    <property type="term" value="C:cytoplasm"/>
    <property type="evidence" value="ECO:0000318"/>
    <property type="project" value="GO_Central"/>
</dbReference>
<dbReference type="PROSITE" id="PS00303">
    <property type="entry name" value="S100_CABP"/>
    <property type="match status" value="1"/>
</dbReference>
<evidence type="ECO:0000313" key="5">
    <source>
        <dbReference type="Proteomes" id="UP000001554"/>
    </source>
</evidence>
<dbReference type="SMART" id="SM00054">
    <property type="entry name" value="EFh"/>
    <property type="match status" value="4"/>
</dbReference>
<dbReference type="OrthoDB" id="26525at2759"/>
<sequence>MAAEPKVNVRVKPEDFARMTKKLTHEQIMEFREAFSAIDQDGDGVIRSKELGKLMRAMGENPTEQEVEEIVVQLDLDGDGTIDFPEFLNVMVKRLFASEDQNEWLRSAFRAFDMDGSGYISLPELEHVMTEMCDNITDDEIKEMFDLFDVNKDGRLSFQEFSTILRLDDDQSWGLTTSK</sequence>
<dbReference type="RefSeq" id="XP_035686261.1">
    <property type="nucleotide sequence ID" value="XM_035830368.1"/>
</dbReference>
<dbReference type="GO" id="GO:0005509">
    <property type="term" value="F:calcium ion binding"/>
    <property type="evidence" value="ECO:0007669"/>
    <property type="project" value="InterPro"/>
</dbReference>
<evidence type="ECO:0000256" key="2">
    <source>
        <dbReference type="ARBA" id="ARBA00022737"/>
    </source>
</evidence>
<reference evidence="5" key="1">
    <citation type="journal article" date="2020" name="Nat. Ecol. Evol.">
        <title>Deeply conserved synteny resolves early events in vertebrate evolution.</title>
        <authorList>
            <person name="Simakov O."/>
            <person name="Marletaz F."/>
            <person name="Yue J.X."/>
            <person name="O'Connell B."/>
            <person name="Jenkins J."/>
            <person name="Brandt A."/>
            <person name="Calef R."/>
            <person name="Tung C.H."/>
            <person name="Huang T.K."/>
            <person name="Schmutz J."/>
            <person name="Satoh N."/>
            <person name="Yu J.K."/>
            <person name="Putnam N.H."/>
            <person name="Green R.E."/>
            <person name="Rokhsar D.S."/>
        </authorList>
    </citation>
    <scope>NUCLEOTIDE SEQUENCE [LARGE SCALE GENOMIC DNA]</scope>
    <source>
        <strain evidence="5">S238N-H82</strain>
    </source>
</reference>
<evidence type="ECO:0000256" key="1">
    <source>
        <dbReference type="ARBA" id="ARBA00009763"/>
    </source>
</evidence>
<proteinExistence type="inferred from homology"/>
<reference evidence="6 7" key="2">
    <citation type="submission" date="2025-04" db="UniProtKB">
        <authorList>
            <consortium name="RefSeq"/>
        </authorList>
    </citation>
    <scope>IDENTIFICATION</scope>
    <source>
        <strain evidence="6 7">S238N-H82</strain>
        <tissue evidence="6 7">Testes</tissue>
    </source>
</reference>
<evidence type="ECO:0000256" key="3">
    <source>
        <dbReference type="ARBA" id="ARBA00022837"/>
    </source>
</evidence>
<protein>
    <submittedName>
        <fullName evidence="6 7">Calmodulin-A-like</fullName>
    </submittedName>
</protein>
<dbReference type="InterPro" id="IPR011992">
    <property type="entry name" value="EF-hand-dom_pair"/>
</dbReference>
<dbReference type="InterPro" id="IPR001751">
    <property type="entry name" value="S100/CaBP7/8-like_CS"/>
</dbReference>
<organism evidence="5 7">
    <name type="scientific">Branchiostoma floridae</name>
    <name type="common">Florida lancelet</name>
    <name type="synonym">Amphioxus</name>
    <dbReference type="NCBI Taxonomy" id="7739"/>
    <lineage>
        <taxon>Eukaryota</taxon>
        <taxon>Metazoa</taxon>
        <taxon>Chordata</taxon>
        <taxon>Cephalochordata</taxon>
        <taxon>Leptocardii</taxon>
        <taxon>Amphioxiformes</taxon>
        <taxon>Branchiostomatidae</taxon>
        <taxon>Branchiostoma</taxon>
    </lineage>
</organism>
<dbReference type="AlphaFoldDB" id="A0A9J7LNM8"/>
<evidence type="ECO:0000313" key="7">
    <source>
        <dbReference type="RefSeq" id="XP_035686261.1"/>
    </source>
</evidence>
<dbReference type="InterPro" id="IPR018247">
    <property type="entry name" value="EF_Hand_1_Ca_BS"/>
</dbReference>
<dbReference type="FunFam" id="1.10.238.10:FF:000527">
    <property type="entry name" value="Calmodulin-3"/>
    <property type="match status" value="1"/>
</dbReference>